<sequence length="32" mass="3442">MTGSPLVTSNPSLGMAMLSENALLVIRWQPVQ</sequence>
<accession>A0A508WZ36</accession>
<evidence type="ECO:0000313" key="1">
    <source>
        <dbReference type="EMBL" id="VTZ60953.1"/>
    </source>
</evidence>
<gene>
    <name evidence="1" type="ORF">EMEDMD4_220071</name>
</gene>
<dbReference type="Proteomes" id="UP000507954">
    <property type="component" value="Unassembled WGS sequence"/>
</dbReference>
<dbReference type="AlphaFoldDB" id="A0A508WZ36"/>
<reference evidence="1" key="1">
    <citation type="submission" date="2019-06" db="EMBL/GenBank/DDBJ databases">
        <authorList>
            <person name="Le Quere A."/>
            <person name="Colella S."/>
        </authorList>
    </citation>
    <scope>NUCLEOTIDE SEQUENCE</scope>
    <source>
        <strain evidence="1">EmedicaeMD41</strain>
    </source>
</reference>
<protein>
    <submittedName>
        <fullName evidence="1">Uncharacterized protein</fullName>
    </submittedName>
</protein>
<name>A0A508WZ36_9HYPH</name>
<organism evidence="1">
    <name type="scientific">Sinorhizobium medicae</name>
    <dbReference type="NCBI Taxonomy" id="110321"/>
    <lineage>
        <taxon>Bacteria</taxon>
        <taxon>Pseudomonadati</taxon>
        <taxon>Pseudomonadota</taxon>
        <taxon>Alphaproteobacteria</taxon>
        <taxon>Hyphomicrobiales</taxon>
        <taxon>Rhizobiaceae</taxon>
        <taxon>Sinorhizobium/Ensifer group</taxon>
        <taxon>Sinorhizobium</taxon>
    </lineage>
</organism>
<dbReference type="EMBL" id="CABFNB010000087">
    <property type="protein sequence ID" value="VTZ60953.1"/>
    <property type="molecule type" value="Genomic_DNA"/>
</dbReference>
<proteinExistence type="predicted"/>